<proteinExistence type="predicted"/>
<keyword evidence="6" id="KW-0833">Ubl conjugation pathway</keyword>
<feature type="domain" description="RING-type" evidence="10">
    <location>
        <begin position="220"/>
        <end position="261"/>
    </location>
</feature>
<dbReference type="InParanoid" id="A0A804J1Y1"/>
<dbReference type="InterPro" id="IPR039525">
    <property type="entry name" value="RNF126-like_zinc-ribbon"/>
</dbReference>
<dbReference type="Pfam" id="PF14369">
    <property type="entry name" value="Zn_ribbon_19"/>
    <property type="match status" value="1"/>
</dbReference>
<keyword evidence="3" id="KW-0808">Transferase</keyword>
<evidence type="ECO:0000256" key="5">
    <source>
        <dbReference type="ARBA" id="ARBA00022771"/>
    </source>
</evidence>
<dbReference type="SMART" id="SM00184">
    <property type="entry name" value="RING"/>
    <property type="match status" value="1"/>
</dbReference>
<dbReference type="InterPro" id="IPR001841">
    <property type="entry name" value="Znf_RING"/>
</dbReference>
<evidence type="ECO:0000256" key="1">
    <source>
        <dbReference type="ARBA" id="ARBA00000900"/>
    </source>
</evidence>
<evidence type="ECO:0000256" key="8">
    <source>
        <dbReference type="PROSITE-ProRule" id="PRU00175"/>
    </source>
</evidence>
<dbReference type="OrthoDB" id="21204at2759"/>
<dbReference type="FunFam" id="3.30.40.10:FF:000022">
    <property type="entry name" value="E3 ubiquitin-protein ligase RING1-like"/>
    <property type="match status" value="1"/>
</dbReference>
<evidence type="ECO:0000256" key="4">
    <source>
        <dbReference type="ARBA" id="ARBA00022723"/>
    </source>
</evidence>
<dbReference type="GO" id="GO:0008270">
    <property type="term" value="F:zinc ion binding"/>
    <property type="evidence" value="ECO:0007669"/>
    <property type="project" value="UniProtKB-KW"/>
</dbReference>
<dbReference type="GO" id="GO:0061630">
    <property type="term" value="F:ubiquitin protein ligase activity"/>
    <property type="evidence" value="ECO:0000318"/>
    <property type="project" value="GO_Central"/>
</dbReference>
<evidence type="ECO:0000256" key="3">
    <source>
        <dbReference type="ARBA" id="ARBA00022679"/>
    </source>
</evidence>
<evidence type="ECO:0000313" key="12">
    <source>
        <dbReference type="Proteomes" id="UP000012960"/>
    </source>
</evidence>
<keyword evidence="7" id="KW-0862">Zinc</keyword>
<accession>A0A804J1Y1</accession>
<dbReference type="Gramene" id="Ma05_t07430.1">
    <property type="protein sequence ID" value="Ma05_p07430.1"/>
    <property type="gene ID" value="Ma05_g07430"/>
</dbReference>
<organism evidence="11 12">
    <name type="scientific">Musa acuminata subsp. malaccensis</name>
    <name type="common">Wild banana</name>
    <name type="synonym">Musa malaccensis</name>
    <dbReference type="NCBI Taxonomy" id="214687"/>
    <lineage>
        <taxon>Eukaryota</taxon>
        <taxon>Viridiplantae</taxon>
        <taxon>Streptophyta</taxon>
        <taxon>Embryophyta</taxon>
        <taxon>Tracheophyta</taxon>
        <taxon>Spermatophyta</taxon>
        <taxon>Magnoliopsida</taxon>
        <taxon>Liliopsida</taxon>
        <taxon>Zingiberales</taxon>
        <taxon>Musaceae</taxon>
        <taxon>Musa</taxon>
    </lineage>
</organism>
<feature type="compositionally biased region" description="Low complexity" evidence="9">
    <location>
        <begin position="325"/>
        <end position="339"/>
    </location>
</feature>
<dbReference type="EC" id="2.3.2.27" evidence="2"/>
<dbReference type="Proteomes" id="UP000012960">
    <property type="component" value="Unplaced"/>
</dbReference>
<dbReference type="EnsemblPlants" id="Ma05_t07430.1">
    <property type="protein sequence ID" value="Ma05_p07430.1"/>
    <property type="gene ID" value="Ma05_g07430"/>
</dbReference>
<dbReference type="SUPFAM" id="SSF57850">
    <property type="entry name" value="RING/U-box"/>
    <property type="match status" value="1"/>
</dbReference>
<sequence>MEEPLVARFWCHVCTQTVNPVTEAEIKCPRCDGGFLEEMDPPRGHADTPLDPASHRAFSLWTPFFLGLLGGGSLRRGGPHGEGEGDEDDVEHSNRDLDSQTAAQRPQGSSAILQLLQALGRSDSEGESERVILINPFITQAIILQANQPQTQTQPQTPGGISDGGVGALFEDYFLGTRSSLDLLLQHLAENDPNRYGTPPARKEAVDAMPTVKVEENTSCPVCLEDMEVGAEAREMPCKHKFHGECILPWLELHSSCPLCRFQLPADDPKVPSAGGGGSNAAEAGGEGSGDGGSRESARWLWIPVSWPFAGLFSLSLASQSHGNSSSTPPSSTSGATES</sequence>
<evidence type="ECO:0000256" key="7">
    <source>
        <dbReference type="ARBA" id="ARBA00022833"/>
    </source>
</evidence>
<keyword evidence="12" id="KW-1185">Reference proteome</keyword>
<dbReference type="PROSITE" id="PS50089">
    <property type="entry name" value="ZF_RING_2"/>
    <property type="match status" value="1"/>
</dbReference>
<keyword evidence="5 8" id="KW-0863">Zinc-finger</keyword>
<evidence type="ECO:0000259" key="10">
    <source>
        <dbReference type="PROSITE" id="PS50089"/>
    </source>
</evidence>
<protein>
    <recommendedName>
        <fullName evidence="2">RING-type E3 ubiquitin transferase</fullName>
        <ecNumber evidence="2">2.3.2.27</ecNumber>
    </recommendedName>
</protein>
<dbReference type="GO" id="GO:0016567">
    <property type="term" value="P:protein ubiquitination"/>
    <property type="evidence" value="ECO:0000318"/>
    <property type="project" value="GO_Central"/>
</dbReference>
<keyword evidence="4" id="KW-0479">Metal-binding</keyword>
<dbReference type="InterPro" id="IPR013083">
    <property type="entry name" value="Znf_RING/FYVE/PHD"/>
</dbReference>
<feature type="compositionally biased region" description="Polar residues" evidence="9">
    <location>
        <begin position="99"/>
        <end position="109"/>
    </location>
</feature>
<reference evidence="11" key="1">
    <citation type="submission" date="2021-05" db="UniProtKB">
        <authorList>
            <consortium name="EnsemblPlants"/>
        </authorList>
    </citation>
    <scope>IDENTIFICATION</scope>
    <source>
        <strain evidence="11">subsp. malaccensis</strain>
    </source>
</reference>
<feature type="compositionally biased region" description="Gly residues" evidence="9">
    <location>
        <begin position="274"/>
        <end position="292"/>
    </location>
</feature>
<evidence type="ECO:0000313" key="11">
    <source>
        <dbReference type="EnsemblPlants" id="Ma05_p07430.1"/>
    </source>
</evidence>
<evidence type="ECO:0000256" key="6">
    <source>
        <dbReference type="ARBA" id="ARBA00022786"/>
    </source>
</evidence>
<dbReference type="KEGG" id="mus:103984201"/>
<dbReference type="Gene3D" id="3.30.40.10">
    <property type="entry name" value="Zinc/RING finger domain, C3HC4 (zinc finger)"/>
    <property type="match status" value="1"/>
</dbReference>
<dbReference type="GeneID" id="103984201"/>
<dbReference type="PANTHER" id="PTHR15710">
    <property type="entry name" value="E3 UBIQUITIN-PROTEIN LIGASE PRAJA"/>
    <property type="match status" value="1"/>
</dbReference>
<dbReference type="OMA" id="MVKICEP"/>
<feature type="region of interest" description="Disordered" evidence="9">
    <location>
        <begin position="319"/>
        <end position="339"/>
    </location>
</feature>
<dbReference type="PANTHER" id="PTHR15710:SF22">
    <property type="entry name" value="RING-TYPE E3 UBIQUITIN TRANSFERASE"/>
    <property type="match status" value="1"/>
</dbReference>
<evidence type="ECO:0000256" key="2">
    <source>
        <dbReference type="ARBA" id="ARBA00012483"/>
    </source>
</evidence>
<dbReference type="GO" id="GO:0005737">
    <property type="term" value="C:cytoplasm"/>
    <property type="evidence" value="ECO:0000318"/>
    <property type="project" value="GO_Central"/>
</dbReference>
<feature type="region of interest" description="Disordered" evidence="9">
    <location>
        <begin position="75"/>
        <end position="109"/>
    </location>
</feature>
<dbReference type="Pfam" id="PF13639">
    <property type="entry name" value="zf-RING_2"/>
    <property type="match status" value="1"/>
</dbReference>
<comment type="catalytic activity">
    <reaction evidence="1">
        <text>S-ubiquitinyl-[E2 ubiquitin-conjugating enzyme]-L-cysteine + [acceptor protein]-L-lysine = [E2 ubiquitin-conjugating enzyme]-L-cysteine + N(6)-ubiquitinyl-[acceptor protein]-L-lysine.</text>
        <dbReference type="EC" id="2.3.2.27"/>
    </reaction>
</comment>
<evidence type="ECO:0000256" key="9">
    <source>
        <dbReference type="SAM" id="MobiDB-lite"/>
    </source>
</evidence>
<name>A0A804J1Y1_MUSAM</name>
<dbReference type="AlphaFoldDB" id="A0A804J1Y1"/>
<feature type="region of interest" description="Disordered" evidence="9">
    <location>
        <begin position="271"/>
        <end position="296"/>
    </location>
</feature>